<dbReference type="SUPFAM" id="SSF53901">
    <property type="entry name" value="Thiolase-like"/>
    <property type="match status" value="2"/>
</dbReference>
<evidence type="ECO:0000313" key="5">
    <source>
        <dbReference type="EMBL" id="MDZ8160882.1"/>
    </source>
</evidence>
<dbReference type="InterPro" id="IPR001099">
    <property type="entry name" value="Chalcone/stilbene_synt_N"/>
</dbReference>
<sequence>MAPRIVAIGTAVPPVRLAQTDVRDMFTAQRGTSRLTQRLVHAAFDAADIHTRHSVVAQLAADGHPEPGEAVFRDASGALHAPSTGERNDLYIRAAPGLYAASARAALEDARVRPTEVTHVVTVSCTGFFAPGPDYRLVRDLGLRPDVERYHLGFIGCAAALPAVRAAERIARADPDAVVLVVSTELCSLHIRVSDDPQQIVAASVFGDGAAAAVVTGAADIGRPGGFDLEGFATTLTSEGETDMTWTIGDRGFDMILSAEVPRIIGREIRDAVGPVLDGVDAWAVHPGGRSVLDRVEAGLDLDPAALDASRHVLRTHGNMSSATLLFILRDLLVGDALADGTVVGALAFGPGLTVESARLTKRTPG</sequence>
<dbReference type="CDD" id="cd00831">
    <property type="entry name" value="CHS_like"/>
    <property type="match status" value="1"/>
</dbReference>
<dbReference type="Pfam" id="PF00195">
    <property type="entry name" value="Chal_sti_synt_N"/>
    <property type="match status" value="1"/>
</dbReference>
<evidence type="ECO:0000256" key="1">
    <source>
        <dbReference type="ARBA" id="ARBA00005531"/>
    </source>
</evidence>
<evidence type="ECO:0000259" key="4">
    <source>
        <dbReference type="Pfam" id="PF02797"/>
    </source>
</evidence>
<dbReference type="EMBL" id="JAWJYN010000001">
    <property type="protein sequence ID" value="MDZ8160882.1"/>
    <property type="molecule type" value="Genomic_DNA"/>
</dbReference>
<dbReference type="PANTHER" id="PTHR11877:SF46">
    <property type="entry name" value="TYPE III POLYKETIDE SYNTHASE A"/>
    <property type="match status" value="1"/>
</dbReference>
<keyword evidence="2" id="KW-0808">Transferase</keyword>
<gene>
    <name evidence="5" type="ORF">R2Q92_03480</name>
</gene>
<name>A0ABU5N455_9MICO</name>
<evidence type="ECO:0000259" key="3">
    <source>
        <dbReference type="Pfam" id="PF00195"/>
    </source>
</evidence>
<dbReference type="PANTHER" id="PTHR11877">
    <property type="entry name" value="HYDROXYMETHYLGLUTARYL-COA SYNTHASE"/>
    <property type="match status" value="1"/>
</dbReference>
<feature type="domain" description="Chalcone/stilbene synthase C-terminal" evidence="4">
    <location>
        <begin position="236"/>
        <end position="358"/>
    </location>
</feature>
<feature type="domain" description="Chalcone/stilbene synthase N-terminal" evidence="3">
    <location>
        <begin position="5"/>
        <end position="216"/>
    </location>
</feature>
<dbReference type="InterPro" id="IPR011141">
    <property type="entry name" value="Polyketide_synthase_type-III"/>
</dbReference>
<accession>A0ABU5N455</accession>
<evidence type="ECO:0000313" key="6">
    <source>
        <dbReference type="Proteomes" id="UP001291912"/>
    </source>
</evidence>
<evidence type="ECO:0000256" key="2">
    <source>
        <dbReference type="ARBA" id="ARBA00022679"/>
    </source>
</evidence>
<organism evidence="5 6">
    <name type="scientific">Microbacterium aquimaris</name>
    <dbReference type="NCBI Taxonomy" id="459816"/>
    <lineage>
        <taxon>Bacteria</taxon>
        <taxon>Bacillati</taxon>
        <taxon>Actinomycetota</taxon>
        <taxon>Actinomycetes</taxon>
        <taxon>Micrococcales</taxon>
        <taxon>Microbacteriaceae</taxon>
        <taxon>Microbacterium</taxon>
    </lineage>
</organism>
<keyword evidence="6" id="KW-1185">Reference proteome</keyword>
<dbReference type="InterPro" id="IPR016039">
    <property type="entry name" value="Thiolase-like"/>
</dbReference>
<dbReference type="PIRSF" id="PIRSF000451">
    <property type="entry name" value="PKS_III"/>
    <property type="match status" value="1"/>
</dbReference>
<reference evidence="5 6" key="1">
    <citation type="submission" date="2023-10" db="EMBL/GenBank/DDBJ databases">
        <title>Microbacterium xanthum sp. nov., isolated from seaweed.</title>
        <authorList>
            <person name="Lee S.D."/>
        </authorList>
    </citation>
    <scope>NUCLEOTIDE SEQUENCE [LARGE SCALE GENOMIC DNA]</scope>
    <source>
        <strain evidence="5 6">KCTC 19124</strain>
    </source>
</reference>
<dbReference type="RefSeq" id="WP_194423558.1">
    <property type="nucleotide sequence ID" value="NZ_BAAAPT010000001.1"/>
</dbReference>
<comment type="caution">
    <text evidence="5">The sequence shown here is derived from an EMBL/GenBank/DDBJ whole genome shotgun (WGS) entry which is preliminary data.</text>
</comment>
<dbReference type="Pfam" id="PF02797">
    <property type="entry name" value="Chal_sti_synt_C"/>
    <property type="match status" value="1"/>
</dbReference>
<proteinExistence type="inferred from homology"/>
<dbReference type="Proteomes" id="UP001291912">
    <property type="component" value="Unassembled WGS sequence"/>
</dbReference>
<dbReference type="InterPro" id="IPR012328">
    <property type="entry name" value="Chalcone/stilbene_synt_C"/>
</dbReference>
<dbReference type="Gene3D" id="3.40.47.10">
    <property type="match status" value="2"/>
</dbReference>
<protein>
    <submittedName>
        <fullName evidence="5">Type III polyketide synthase</fullName>
    </submittedName>
</protein>
<comment type="similarity">
    <text evidence="1">Belongs to the thiolase-like superfamily. Chalcone/stilbene synthases family.</text>
</comment>